<dbReference type="PANTHER" id="PTHR44943:SF8">
    <property type="entry name" value="TPR REPEAT-CONTAINING PROTEIN MJ0263"/>
    <property type="match status" value="1"/>
</dbReference>
<evidence type="ECO:0000256" key="2">
    <source>
        <dbReference type="ARBA" id="ARBA00022803"/>
    </source>
</evidence>
<dbReference type="Pfam" id="PF13181">
    <property type="entry name" value="TPR_8"/>
    <property type="match status" value="1"/>
</dbReference>
<evidence type="ECO:0000256" key="3">
    <source>
        <dbReference type="PROSITE-ProRule" id="PRU00339"/>
    </source>
</evidence>
<gene>
    <name evidence="4" type="ORF">BPA_0073900</name>
</gene>
<accession>A0ABM5PKN1</accession>
<dbReference type="SMART" id="SM00671">
    <property type="entry name" value="SEL1"/>
    <property type="match status" value="2"/>
</dbReference>
<protein>
    <submittedName>
        <fullName evidence="4">Tetratricopeptide repeat domain protein</fullName>
    </submittedName>
</protein>
<evidence type="ECO:0000313" key="5">
    <source>
        <dbReference type="Proteomes" id="UP000019331"/>
    </source>
</evidence>
<dbReference type="InterPro" id="IPR006597">
    <property type="entry name" value="Sel1-like"/>
</dbReference>
<feature type="repeat" description="TPR" evidence="3">
    <location>
        <begin position="99"/>
        <end position="132"/>
    </location>
</feature>
<keyword evidence="5" id="KW-1185">Reference proteome</keyword>
<organism evidence="4 5">
    <name type="scientific">Borrelia parkeri SLO</name>
    <dbReference type="NCBI Taxonomy" id="1313294"/>
    <lineage>
        <taxon>Bacteria</taxon>
        <taxon>Pseudomonadati</taxon>
        <taxon>Spirochaetota</taxon>
        <taxon>Spirochaetia</taxon>
        <taxon>Spirochaetales</taxon>
        <taxon>Borreliaceae</taxon>
        <taxon>Borrelia</taxon>
    </lineage>
</organism>
<dbReference type="Pfam" id="PF00515">
    <property type="entry name" value="TPR_1"/>
    <property type="match status" value="1"/>
</dbReference>
<dbReference type="InterPro" id="IPR051685">
    <property type="entry name" value="Ycf3/AcsC/BcsC/TPR_MFPF"/>
</dbReference>
<dbReference type="PROSITE" id="PS50005">
    <property type="entry name" value="TPR"/>
    <property type="match status" value="2"/>
</dbReference>
<feature type="repeat" description="TPR" evidence="3">
    <location>
        <begin position="33"/>
        <end position="66"/>
    </location>
</feature>
<dbReference type="RefSeq" id="WP_422385941.1">
    <property type="nucleotide sequence ID" value="NZ_CP005851.2"/>
</dbReference>
<dbReference type="PROSITE" id="PS50293">
    <property type="entry name" value="TPR_REGION"/>
    <property type="match status" value="1"/>
</dbReference>
<dbReference type="EMBL" id="CP005851">
    <property type="protein sequence ID" value="AHH09732.1"/>
    <property type="molecule type" value="Genomic_DNA"/>
</dbReference>
<dbReference type="Proteomes" id="UP000019331">
    <property type="component" value="Chromosome"/>
</dbReference>
<dbReference type="Pfam" id="PF14559">
    <property type="entry name" value="TPR_19"/>
    <property type="match status" value="1"/>
</dbReference>
<reference evidence="4" key="1">
    <citation type="submission" date="2016-10" db="EMBL/GenBank/DDBJ databases">
        <title>Comparative Genomics of Relapsing Fever Spirochetes.</title>
        <authorList>
            <person name="Schwan T.G."/>
            <person name="Raffel S.J."/>
            <person name="Porcella S.F."/>
            <person name="Martens C.A."/>
            <person name="Bruno D.P."/>
            <person name="Ricklefs S.M."/>
            <person name="Barbian K.B."/>
        </authorList>
    </citation>
    <scope>NUCLEOTIDE SEQUENCE</scope>
    <source>
        <strain evidence="4">SLO</strain>
    </source>
</reference>
<proteinExistence type="predicted"/>
<keyword evidence="1" id="KW-0677">Repeat</keyword>
<dbReference type="InterPro" id="IPR019734">
    <property type="entry name" value="TPR_rpt"/>
</dbReference>
<name>A0ABM5PKN1_BORPR</name>
<evidence type="ECO:0000256" key="1">
    <source>
        <dbReference type="ARBA" id="ARBA00022737"/>
    </source>
</evidence>
<evidence type="ECO:0000313" key="4">
    <source>
        <dbReference type="EMBL" id="AHH09732.1"/>
    </source>
</evidence>
<dbReference type="PANTHER" id="PTHR44943">
    <property type="entry name" value="CELLULOSE SYNTHASE OPERON PROTEIN C"/>
    <property type="match status" value="1"/>
</dbReference>
<dbReference type="InterPro" id="IPR011990">
    <property type="entry name" value="TPR-like_helical_dom_sf"/>
</dbReference>
<dbReference type="SUPFAM" id="SSF48452">
    <property type="entry name" value="TPR-like"/>
    <property type="match status" value="1"/>
</dbReference>
<sequence length="207" mass="23597">MFYNLAIAKFENDNLNESLTNINKALDINPEKSEYLYLKASIYLTKANYNEAIPLYNSVILKNPENITAHINLARSYEKSGNEPKAIEILEKISNKNHLLALNNLGILYKNQGNYQKAIETFQKAEAHSSLEAKYNLATALIAIKDNKRAMEKLKEYIKINPNNPEALHALGIIEYNDNGNDKILKEVINKFPNYKQNKTIIKIIGK</sequence>
<keyword evidence="2 3" id="KW-0802">TPR repeat</keyword>
<dbReference type="SMART" id="SM00028">
    <property type="entry name" value="TPR"/>
    <property type="match status" value="5"/>
</dbReference>
<dbReference type="Gene3D" id="1.25.40.10">
    <property type="entry name" value="Tetratricopeptide repeat domain"/>
    <property type="match status" value="3"/>
</dbReference>